<accession>A0A831WSG3</accession>
<comment type="caution">
    <text evidence="1">The sequence shown here is derived from an EMBL/GenBank/DDBJ whole genome shotgun (WGS) entry which is preliminary data.</text>
</comment>
<name>A0A831WSG3_PROAE</name>
<gene>
    <name evidence="1" type="ORF">ENN50_07805</name>
</gene>
<dbReference type="AlphaFoldDB" id="A0A831WSG3"/>
<proteinExistence type="predicted"/>
<sequence>MSTGQGLLFGQGRYLSKGVDPLGVRLRGHTLKPYSSSGETGFMQGAGVELDAGPLDITAFYSDNRVDASVDDGTITTLRASGYHRTESEILHKDNCSERVAGLHLRVPFRSDSVEGSIGATLMRYRYDLPYEDAGGKEGWYDGGGIDLDVSLDDIDVFAEASVTGSERYVSWIAGAGFPLTEGISSVIAVRDYHREYVSPFSGAFAERADNASNEEGYYAGIEARILKNLRIGAYYDIFRFPELNRYYGLSSSGSEAKLSVAYRQSSSLRWELLLQHQYKDNAEKYEPESGSVYYTAVPYVTDRARLGLEHKVSRWLTLKLRGEYRSVTGRYPERNTYSDGWLAYVQANVSSGPVRLKTRYTRFLTDDYDSAIYVYEDDLPRVFSLPAYYGDGQSFFSVVSWKAASFFTLSGRFRKTWYADREVYGSGHDERNTDSPVDVHIGCTVVI</sequence>
<evidence type="ECO:0000313" key="1">
    <source>
        <dbReference type="EMBL" id="HED31570.1"/>
    </source>
</evidence>
<reference evidence="1" key="1">
    <citation type="journal article" date="2020" name="mSystems">
        <title>Genome- and Community-Level Interaction Insights into Carbon Utilization and Element Cycling Functions of Hydrothermarchaeota in Hydrothermal Sediment.</title>
        <authorList>
            <person name="Zhou Z."/>
            <person name="Liu Y."/>
            <person name="Xu W."/>
            <person name="Pan J."/>
            <person name="Luo Z.H."/>
            <person name="Li M."/>
        </authorList>
    </citation>
    <scope>NUCLEOTIDE SEQUENCE [LARGE SCALE GENOMIC DNA]</scope>
    <source>
        <strain evidence="1">SpSt-1181</strain>
    </source>
</reference>
<protein>
    <submittedName>
        <fullName evidence="1">Uncharacterized protein</fullName>
    </submittedName>
</protein>
<organism evidence="1">
    <name type="scientific">Prosthecochloris aestuarii</name>
    <dbReference type="NCBI Taxonomy" id="1102"/>
    <lineage>
        <taxon>Bacteria</taxon>
        <taxon>Pseudomonadati</taxon>
        <taxon>Chlorobiota</taxon>
        <taxon>Chlorobiia</taxon>
        <taxon>Chlorobiales</taxon>
        <taxon>Chlorobiaceae</taxon>
        <taxon>Prosthecochloris</taxon>
    </lineage>
</organism>
<dbReference type="Proteomes" id="UP000886335">
    <property type="component" value="Unassembled WGS sequence"/>
</dbReference>
<dbReference type="EMBL" id="DSBW01000169">
    <property type="protein sequence ID" value="HED31570.1"/>
    <property type="molecule type" value="Genomic_DNA"/>
</dbReference>